<reference evidence="4 5" key="1">
    <citation type="submission" date="2018-06" db="EMBL/GenBank/DDBJ databases">
        <authorList>
            <consortium name="Pathogen Informatics"/>
            <person name="Doyle S."/>
        </authorList>
    </citation>
    <scope>NUCLEOTIDE SEQUENCE [LARGE SCALE GENOMIC DNA]</scope>
    <source>
        <strain evidence="4 5">NCTC13315</strain>
    </source>
</reference>
<evidence type="ECO:0000256" key="2">
    <source>
        <dbReference type="ARBA" id="ARBA00023134"/>
    </source>
</evidence>
<dbReference type="InterPro" id="IPR001806">
    <property type="entry name" value="Small_GTPase"/>
</dbReference>
<dbReference type="InterPro" id="IPR027417">
    <property type="entry name" value="P-loop_NTPase"/>
</dbReference>
<protein>
    <submittedName>
        <fullName evidence="4">Rho GTPase (Miro-like)</fullName>
    </submittedName>
</protein>
<feature type="domain" description="RavJ-like C-terminal" evidence="3">
    <location>
        <begin position="197"/>
        <end position="313"/>
    </location>
</feature>
<organism evidence="4 5">
    <name type="scientific">Legionella beliardensis</name>
    <dbReference type="NCBI Taxonomy" id="91822"/>
    <lineage>
        <taxon>Bacteria</taxon>
        <taxon>Pseudomonadati</taxon>
        <taxon>Pseudomonadota</taxon>
        <taxon>Gammaproteobacteria</taxon>
        <taxon>Legionellales</taxon>
        <taxon>Legionellaceae</taxon>
        <taxon>Legionella</taxon>
    </lineage>
</organism>
<keyword evidence="2" id="KW-0342">GTP-binding</keyword>
<dbReference type="GO" id="GO:0005525">
    <property type="term" value="F:GTP binding"/>
    <property type="evidence" value="ECO:0007669"/>
    <property type="project" value="UniProtKB-KW"/>
</dbReference>
<dbReference type="PANTHER" id="PTHR24072">
    <property type="entry name" value="RHO FAMILY GTPASE"/>
    <property type="match status" value="1"/>
</dbReference>
<dbReference type="Pfam" id="PF18493">
    <property type="entry name" value="DUF5617"/>
    <property type="match status" value="1"/>
</dbReference>
<dbReference type="EMBL" id="UGNV01000001">
    <property type="protein sequence ID" value="STX28692.1"/>
    <property type="molecule type" value="Genomic_DNA"/>
</dbReference>
<dbReference type="GO" id="GO:0007264">
    <property type="term" value="P:small GTPase-mediated signal transduction"/>
    <property type="evidence" value="ECO:0007669"/>
    <property type="project" value="InterPro"/>
</dbReference>
<keyword evidence="1" id="KW-0547">Nucleotide-binding</keyword>
<dbReference type="InterPro" id="IPR003578">
    <property type="entry name" value="Small_GTPase_Rho"/>
</dbReference>
<keyword evidence="5" id="KW-1185">Reference proteome</keyword>
<dbReference type="AlphaFoldDB" id="A0A378I153"/>
<dbReference type="SUPFAM" id="SSF52540">
    <property type="entry name" value="P-loop containing nucleoside triphosphate hydrolases"/>
    <property type="match status" value="1"/>
</dbReference>
<dbReference type="Pfam" id="PF00071">
    <property type="entry name" value="Ras"/>
    <property type="match status" value="1"/>
</dbReference>
<dbReference type="OrthoDB" id="5654109at2"/>
<proteinExistence type="predicted"/>
<dbReference type="RefSeq" id="WP_115302419.1">
    <property type="nucleotide sequence ID" value="NZ_CAAAHO010000001.1"/>
</dbReference>
<dbReference type="InterPro" id="IPR041234">
    <property type="entry name" value="RavJ-like_C"/>
</dbReference>
<evidence type="ECO:0000259" key="3">
    <source>
        <dbReference type="Pfam" id="PF18493"/>
    </source>
</evidence>
<accession>A0A378I153</accession>
<sequence>MTNPIKVCVIGPEGSGKTQLTNLILKRPYRPSYESTLVLDNYVSDDGEIKIVDTTGKEEYKSLLLSLSPEKDVFLYCVDLSQEIEPNKIAKELRQFKLTNDQAKFILVGTKADSYLGDNPTAVLQELKDNILDIDDLIVMSASEDHESRIAMANEIIALIYKQANEIAAEKEKSLAQAEAFRHIMEETKKEPEETYPDSYSELWLNAKTQDLFSAKGKERIVDSNFSAALALLKDYCKTKAPESRFATLFSKVSLAATLHKRHHTNTVRNFLKDYSGTPTVNALLTALGDELITAKNPIKPTGSLATRLQFIKDKAEITDTCDIDEINSKIERLNVDEPPAL</sequence>
<evidence type="ECO:0000256" key="1">
    <source>
        <dbReference type="ARBA" id="ARBA00022741"/>
    </source>
</evidence>
<dbReference type="Proteomes" id="UP000254968">
    <property type="component" value="Unassembled WGS sequence"/>
</dbReference>
<evidence type="ECO:0000313" key="4">
    <source>
        <dbReference type="EMBL" id="STX28692.1"/>
    </source>
</evidence>
<dbReference type="PRINTS" id="PR00449">
    <property type="entry name" value="RASTRNSFRMNG"/>
</dbReference>
<name>A0A378I153_9GAMM</name>
<gene>
    <name evidence="4" type="ORF">NCTC13315_01225</name>
</gene>
<evidence type="ECO:0000313" key="5">
    <source>
        <dbReference type="Proteomes" id="UP000254968"/>
    </source>
</evidence>
<dbReference type="GO" id="GO:0003924">
    <property type="term" value="F:GTPase activity"/>
    <property type="evidence" value="ECO:0007669"/>
    <property type="project" value="InterPro"/>
</dbReference>
<dbReference type="Gene3D" id="3.40.50.300">
    <property type="entry name" value="P-loop containing nucleotide triphosphate hydrolases"/>
    <property type="match status" value="1"/>
</dbReference>